<evidence type="ECO:0000313" key="2">
    <source>
        <dbReference type="Proteomes" id="UP000467379"/>
    </source>
</evidence>
<keyword evidence="2" id="KW-1185">Reference proteome</keyword>
<gene>
    <name evidence="1" type="ORF">MBRA_00500</name>
</gene>
<dbReference type="Proteomes" id="UP000467379">
    <property type="component" value="Chromosome"/>
</dbReference>
<evidence type="ECO:0000313" key="1">
    <source>
        <dbReference type="EMBL" id="BBZ09855.1"/>
    </source>
</evidence>
<proteinExistence type="predicted"/>
<evidence type="ECO:0008006" key="3">
    <source>
        <dbReference type="Google" id="ProtNLM"/>
    </source>
</evidence>
<protein>
    <recommendedName>
        <fullName evidence="3">Minor tail protein</fullName>
    </recommendedName>
</protein>
<sequence>MSIYGETPSGAVNGTNKVFATSQPYVTGSTRVYENGERLHLGVDYTESAASTLTFTNAPASGAVLLVDYDITASGVSYPVGEWTFNPEGYPAGAALYNGPTLFPGGLNPGETQTAVCVFGPNGAVVNVPPVFDGPPGEPALFDSASAATLSPGSPATVEITPLSPGGPGQSSHYALAFGIPQGQPGAPAPNTLINPQPVDLEGTPLAGYMIGYDATNTKAQWQPIPFAAVYNVTGIPTTGPSAGEIRTLETLTIQGRPTAYVPIVFASCEVSGTANTQVDLVARLNATGNNTQTGTEIGRGFGTLGATPPPPVIGPEGTGLFASGYGKVPANTEATIFLNAEDQASTNDEYSTGRCRFTVWAIPVAS</sequence>
<organism evidence="1 2">
    <name type="scientific">Mycobacterium branderi</name>
    <dbReference type="NCBI Taxonomy" id="43348"/>
    <lineage>
        <taxon>Bacteria</taxon>
        <taxon>Bacillati</taxon>
        <taxon>Actinomycetota</taxon>
        <taxon>Actinomycetes</taxon>
        <taxon>Mycobacteriales</taxon>
        <taxon>Mycobacteriaceae</taxon>
        <taxon>Mycobacterium</taxon>
    </lineage>
</organism>
<accession>A0ABM7KFY4</accession>
<dbReference type="RefSeq" id="WP_139799286.1">
    <property type="nucleotide sequence ID" value="NZ_AP022606.1"/>
</dbReference>
<name>A0ABM7KFY4_9MYCO</name>
<reference evidence="1 2" key="1">
    <citation type="journal article" date="2019" name="Emerg. Microbes Infect.">
        <title>Comprehensive subspecies identification of 175 nontuberculous mycobacteria species based on 7547 genomic profiles.</title>
        <authorList>
            <person name="Matsumoto Y."/>
            <person name="Kinjo T."/>
            <person name="Motooka D."/>
            <person name="Nabeya D."/>
            <person name="Jung N."/>
            <person name="Uechi K."/>
            <person name="Horii T."/>
            <person name="Iida T."/>
            <person name="Fujita J."/>
            <person name="Nakamura S."/>
        </authorList>
    </citation>
    <scope>NUCLEOTIDE SEQUENCE [LARGE SCALE GENOMIC DNA]</scope>
    <source>
        <strain evidence="1 2">JCM 12687</strain>
    </source>
</reference>
<dbReference type="EMBL" id="AP022606">
    <property type="protein sequence ID" value="BBZ09855.1"/>
    <property type="molecule type" value="Genomic_DNA"/>
</dbReference>